<name>A0ABR3PX85_9TREE</name>
<dbReference type="RefSeq" id="XP_069206706.1">
    <property type="nucleotide sequence ID" value="XM_069354635.1"/>
</dbReference>
<dbReference type="EMBL" id="JBBXJM010000005">
    <property type="protein sequence ID" value="KAL1406762.1"/>
    <property type="molecule type" value="Genomic_DNA"/>
</dbReference>
<comment type="caution">
    <text evidence="3">The sequence shown here is derived from an EMBL/GenBank/DDBJ whole genome shotgun (WGS) entry which is preliminary data.</text>
</comment>
<accession>A0ABR3PX85</accession>
<proteinExistence type="predicted"/>
<dbReference type="Proteomes" id="UP001565368">
    <property type="component" value="Unassembled WGS sequence"/>
</dbReference>
<gene>
    <name evidence="3" type="ORF">Q8F55_006166</name>
</gene>
<feature type="transmembrane region" description="Helical" evidence="1">
    <location>
        <begin position="57"/>
        <end position="81"/>
    </location>
</feature>
<sequence length="172" mass="17866">MPRFAITATLSLLAAVATLAGGVPLPLPQGSATTTASPTASASAAPSSEDKDKVKDVWFWVSLSISMSVTVAFILAFPLHTSPAMADTMRRPPRPPPKNQLQLTAIEAAIDSKLASVCEPGVADPSVTVEVEHDGKSVISHASGSTAAPPYASDAPSYYSHEERALLECAPR</sequence>
<organism evidence="3 4">
    <name type="scientific">Vanrija albida</name>
    <dbReference type="NCBI Taxonomy" id="181172"/>
    <lineage>
        <taxon>Eukaryota</taxon>
        <taxon>Fungi</taxon>
        <taxon>Dikarya</taxon>
        <taxon>Basidiomycota</taxon>
        <taxon>Agaricomycotina</taxon>
        <taxon>Tremellomycetes</taxon>
        <taxon>Trichosporonales</taxon>
        <taxon>Trichosporonaceae</taxon>
        <taxon>Vanrija</taxon>
    </lineage>
</organism>
<keyword evidence="2" id="KW-0732">Signal</keyword>
<reference evidence="3 4" key="1">
    <citation type="submission" date="2023-08" db="EMBL/GenBank/DDBJ databases">
        <title>Annotated Genome Sequence of Vanrija albida AlHP1.</title>
        <authorList>
            <person name="Herzog R."/>
        </authorList>
    </citation>
    <scope>NUCLEOTIDE SEQUENCE [LARGE SCALE GENOMIC DNA]</scope>
    <source>
        <strain evidence="3 4">AlHP1</strain>
    </source>
</reference>
<keyword evidence="4" id="KW-1185">Reference proteome</keyword>
<keyword evidence="1" id="KW-1133">Transmembrane helix</keyword>
<evidence type="ECO:0000313" key="3">
    <source>
        <dbReference type="EMBL" id="KAL1406762.1"/>
    </source>
</evidence>
<evidence type="ECO:0000256" key="1">
    <source>
        <dbReference type="SAM" id="Phobius"/>
    </source>
</evidence>
<dbReference type="GeneID" id="95987209"/>
<evidence type="ECO:0000256" key="2">
    <source>
        <dbReference type="SAM" id="SignalP"/>
    </source>
</evidence>
<evidence type="ECO:0000313" key="4">
    <source>
        <dbReference type="Proteomes" id="UP001565368"/>
    </source>
</evidence>
<keyword evidence="1" id="KW-0472">Membrane</keyword>
<feature type="chain" id="PRO_5047327255" evidence="2">
    <location>
        <begin position="21"/>
        <end position="172"/>
    </location>
</feature>
<feature type="signal peptide" evidence="2">
    <location>
        <begin position="1"/>
        <end position="20"/>
    </location>
</feature>
<keyword evidence="1" id="KW-0812">Transmembrane</keyword>
<protein>
    <submittedName>
        <fullName evidence="3">Uncharacterized protein</fullName>
    </submittedName>
</protein>